<dbReference type="PROSITE" id="PS50879">
    <property type="entry name" value="RNASE_H_1"/>
    <property type="match status" value="1"/>
</dbReference>
<evidence type="ECO:0000256" key="3">
    <source>
        <dbReference type="ARBA" id="ARBA00004065"/>
    </source>
</evidence>
<dbReference type="GO" id="GO:0043137">
    <property type="term" value="P:DNA replication, removal of RNA primer"/>
    <property type="evidence" value="ECO:0007669"/>
    <property type="project" value="TreeGrafter"/>
</dbReference>
<evidence type="ECO:0000256" key="6">
    <source>
        <dbReference type="ARBA" id="ARBA00017721"/>
    </source>
</evidence>
<comment type="function">
    <text evidence="3">Endonuclease that specifically degrades the RNA of RNA-DNA hybrids.</text>
</comment>
<evidence type="ECO:0000259" key="12">
    <source>
        <dbReference type="PROSITE" id="PS50879"/>
    </source>
</evidence>
<comment type="catalytic activity">
    <reaction evidence="1">
        <text>Endonucleolytic cleavage to 5'-phosphomonoester.</text>
        <dbReference type="EC" id="3.1.26.4"/>
    </reaction>
</comment>
<evidence type="ECO:0000256" key="5">
    <source>
        <dbReference type="ARBA" id="ARBA00012180"/>
    </source>
</evidence>
<evidence type="ECO:0000313" key="13">
    <source>
        <dbReference type="EMBL" id="CEA01279.1"/>
    </source>
</evidence>
<dbReference type="SUPFAM" id="SSF55658">
    <property type="entry name" value="L9 N-domain-like"/>
    <property type="match status" value="1"/>
</dbReference>
<dbReference type="GO" id="GO:0046872">
    <property type="term" value="F:metal ion binding"/>
    <property type="evidence" value="ECO:0007669"/>
    <property type="project" value="UniProtKB-KW"/>
</dbReference>
<dbReference type="RefSeq" id="WP_035809613.1">
    <property type="nucleotide sequence ID" value="NZ_CCSE01000001.1"/>
</dbReference>
<dbReference type="GO" id="GO:0004523">
    <property type="term" value="F:RNA-DNA hybrid ribonuclease activity"/>
    <property type="evidence" value="ECO:0007669"/>
    <property type="project" value="UniProtKB-EC"/>
</dbReference>
<organism evidence="13 14">
    <name type="scientific">Jeotgalicoccus saudimassiliensis</name>
    <dbReference type="NCBI Taxonomy" id="1461582"/>
    <lineage>
        <taxon>Bacteria</taxon>
        <taxon>Bacillati</taxon>
        <taxon>Bacillota</taxon>
        <taxon>Bacilli</taxon>
        <taxon>Bacillales</taxon>
        <taxon>Staphylococcaceae</taxon>
        <taxon>Jeotgalicoccus</taxon>
    </lineage>
</organism>
<name>A0A078M4Z5_9STAP</name>
<dbReference type="eggNOG" id="COG3341">
    <property type="taxonomic scope" value="Bacteria"/>
</dbReference>
<dbReference type="PANTHER" id="PTHR10642">
    <property type="entry name" value="RIBONUCLEASE H1"/>
    <property type="match status" value="1"/>
</dbReference>
<comment type="similarity">
    <text evidence="4">Belongs to the RNase H family.</text>
</comment>
<evidence type="ECO:0000256" key="2">
    <source>
        <dbReference type="ARBA" id="ARBA00001946"/>
    </source>
</evidence>
<keyword evidence="9" id="KW-0255">Endonuclease</keyword>
<keyword evidence="7" id="KW-0540">Nuclease</keyword>
<dbReference type="EC" id="3.1.26.4" evidence="5"/>
<sequence length="197" mass="22269">MAKFYAVRKGHRPGIYNTWAACEKAVKGFSGAEFKSFKTKAEADNFMNNLKDGNKKIPEGELVSYVDGSYDKRVNKAGFGAVFIVDDKVIHTAAKSTPVDPENNLWNVSAEIGGILYAVNWAIEEGYKDIHVHYDYAGLEKWYTGEWQAKNAVTQQYAREMNDYKKHINIHFYKVAAHTGVKYNEMADELAKQGINN</sequence>
<evidence type="ECO:0000256" key="1">
    <source>
        <dbReference type="ARBA" id="ARBA00000077"/>
    </source>
</evidence>
<gene>
    <name evidence="13" type="primary">rnhA_2</name>
    <name evidence="13" type="ORF">BN1048_01318</name>
</gene>
<accession>A0A078M4Z5</accession>
<dbReference type="InterPro" id="IPR002156">
    <property type="entry name" value="RNaseH_domain"/>
</dbReference>
<evidence type="ECO:0000313" key="14">
    <source>
        <dbReference type="Proteomes" id="UP000044136"/>
    </source>
</evidence>
<dbReference type="Proteomes" id="UP000044136">
    <property type="component" value="Unassembled WGS sequence"/>
</dbReference>
<dbReference type="FunFam" id="3.40.970.10:FF:000002">
    <property type="entry name" value="Ribonuclease H"/>
    <property type="match status" value="1"/>
</dbReference>
<dbReference type="InterPro" id="IPR037056">
    <property type="entry name" value="RNase_H1_N_sf"/>
</dbReference>
<evidence type="ECO:0000256" key="10">
    <source>
        <dbReference type="ARBA" id="ARBA00022801"/>
    </source>
</evidence>
<feature type="domain" description="RNase H type-1" evidence="12">
    <location>
        <begin position="58"/>
        <end position="196"/>
    </location>
</feature>
<evidence type="ECO:0000256" key="9">
    <source>
        <dbReference type="ARBA" id="ARBA00022759"/>
    </source>
</evidence>
<evidence type="ECO:0000256" key="8">
    <source>
        <dbReference type="ARBA" id="ARBA00022723"/>
    </source>
</evidence>
<dbReference type="Pfam" id="PF01693">
    <property type="entry name" value="Cauli_VI"/>
    <property type="match status" value="1"/>
</dbReference>
<dbReference type="InterPro" id="IPR036397">
    <property type="entry name" value="RNaseH_sf"/>
</dbReference>
<keyword evidence="11" id="KW-0460">Magnesium</keyword>
<dbReference type="InterPro" id="IPR009027">
    <property type="entry name" value="Ribosomal_bL9/RNase_H1_N"/>
</dbReference>
<reference evidence="13 14" key="1">
    <citation type="submission" date="2014-07" db="EMBL/GenBank/DDBJ databases">
        <authorList>
            <person name="Urmite Genomes Urmite Genomes"/>
        </authorList>
    </citation>
    <scope>NUCLEOTIDE SEQUENCE [LARGE SCALE GENOMIC DNA]</scope>
    <source>
        <strain evidence="13 14">13MG44_air</strain>
    </source>
</reference>
<dbReference type="GO" id="GO:0003676">
    <property type="term" value="F:nucleic acid binding"/>
    <property type="evidence" value="ECO:0007669"/>
    <property type="project" value="InterPro"/>
</dbReference>
<dbReference type="InterPro" id="IPR050092">
    <property type="entry name" value="RNase_H"/>
</dbReference>
<protein>
    <recommendedName>
        <fullName evidence="6">Ribonuclease H</fullName>
        <ecNumber evidence="5">3.1.26.4</ecNumber>
    </recommendedName>
</protein>
<keyword evidence="10" id="KW-0378">Hydrolase</keyword>
<proteinExistence type="inferred from homology"/>
<dbReference type="Gene3D" id="3.30.420.10">
    <property type="entry name" value="Ribonuclease H-like superfamily/Ribonuclease H"/>
    <property type="match status" value="1"/>
</dbReference>
<dbReference type="EMBL" id="CCSE01000001">
    <property type="protein sequence ID" value="CEA01279.1"/>
    <property type="molecule type" value="Genomic_DNA"/>
</dbReference>
<dbReference type="AlphaFoldDB" id="A0A078M4Z5"/>
<dbReference type="STRING" id="1461582.BN1048_01318"/>
<comment type="cofactor">
    <cofactor evidence="2">
        <name>Mg(2+)</name>
        <dbReference type="ChEBI" id="CHEBI:18420"/>
    </cofactor>
</comment>
<dbReference type="Gene3D" id="3.40.970.10">
    <property type="entry name" value="Ribonuclease H1, N-terminal domain"/>
    <property type="match status" value="1"/>
</dbReference>
<keyword evidence="14" id="KW-1185">Reference proteome</keyword>
<dbReference type="CDD" id="cd09277">
    <property type="entry name" value="RNase_HI_bacteria_like"/>
    <property type="match status" value="1"/>
</dbReference>
<dbReference type="OrthoDB" id="9811552at2"/>
<dbReference type="Pfam" id="PF00075">
    <property type="entry name" value="RNase_H"/>
    <property type="match status" value="1"/>
</dbReference>
<dbReference type="PANTHER" id="PTHR10642:SF26">
    <property type="entry name" value="RIBONUCLEASE H1"/>
    <property type="match status" value="1"/>
</dbReference>
<keyword evidence="8" id="KW-0479">Metal-binding</keyword>
<dbReference type="HOGENOM" id="CLU_030894_2_1_9"/>
<dbReference type="InterPro" id="IPR012337">
    <property type="entry name" value="RNaseH-like_sf"/>
</dbReference>
<evidence type="ECO:0000256" key="4">
    <source>
        <dbReference type="ARBA" id="ARBA00005300"/>
    </source>
</evidence>
<evidence type="ECO:0000256" key="11">
    <source>
        <dbReference type="ARBA" id="ARBA00022842"/>
    </source>
</evidence>
<dbReference type="SUPFAM" id="SSF53098">
    <property type="entry name" value="Ribonuclease H-like"/>
    <property type="match status" value="1"/>
</dbReference>
<dbReference type="InterPro" id="IPR011320">
    <property type="entry name" value="RNase_H1_N"/>
</dbReference>
<evidence type="ECO:0000256" key="7">
    <source>
        <dbReference type="ARBA" id="ARBA00022722"/>
    </source>
</evidence>